<evidence type="ECO:0000313" key="8">
    <source>
        <dbReference type="Proteomes" id="UP001165427"/>
    </source>
</evidence>
<feature type="region of interest" description="Disordered" evidence="4">
    <location>
        <begin position="451"/>
        <end position="485"/>
    </location>
</feature>
<evidence type="ECO:0000313" key="7">
    <source>
        <dbReference type="EMBL" id="MCJ8501786.1"/>
    </source>
</evidence>
<reference evidence="7" key="1">
    <citation type="submission" date="2022-04" db="EMBL/GenBank/DDBJ databases">
        <title>Desulfatitalea alkaliphila sp. nov., a novel anaerobic sulfate-reducing bacterium isolated from terrestrial mud volcano, Taman Peninsula, Russia.</title>
        <authorList>
            <person name="Khomyakova M.A."/>
            <person name="Merkel A.Y."/>
            <person name="Slobodkin A.I."/>
        </authorList>
    </citation>
    <scope>NUCLEOTIDE SEQUENCE</scope>
    <source>
        <strain evidence="7">M08but</strain>
    </source>
</reference>
<evidence type="ECO:0000256" key="3">
    <source>
        <dbReference type="ARBA" id="ARBA00022525"/>
    </source>
</evidence>
<dbReference type="Gene3D" id="4.10.220.110">
    <property type="match status" value="1"/>
</dbReference>
<dbReference type="InterPro" id="IPR037026">
    <property type="entry name" value="Vgr_OB-fold_dom_sf"/>
</dbReference>
<dbReference type="InterPro" id="IPR017847">
    <property type="entry name" value="T6SS_RhsGE_Vgr_subset"/>
</dbReference>
<dbReference type="InterPro" id="IPR054030">
    <property type="entry name" value="Gp5_Vgr_C"/>
</dbReference>
<dbReference type="GO" id="GO:0005576">
    <property type="term" value="C:extracellular region"/>
    <property type="evidence" value="ECO:0007669"/>
    <property type="project" value="UniProtKB-SubCell"/>
</dbReference>
<organism evidence="7 8">
    <name type="scientific">Desulfatitalea alkaliphila</name>
    <dbReference type="NCBI Taxonomy" id="2929485"/>
    <lineage>
        <taxon>Bacteria</taxon>
        <taxon>Pseudomonadati</taxon>
        <taxon>Thermodesulfobacteriota</taxon>
        <taxon>Desulfobacteria</taxon>
        <taxon>Desulfobacterales</taxon>
        <taxon>Desulfosarcinaceae</taxon>
        <taxon>Desulfatitalea</taxon>
    </lineage>
</organism>
<evidence type="ECO:0000259" key="5">
    <source>
        <dbReference type="Pfam" id="PF04717"/>
    </source>
</evidence>
<dbReference type="PANTHER" id="PTHR32305:SF15">
    <property type="entry name" value="PROTEIN RHSA-RELATED"/>
    <property type="match status" value="1"/>
</dbReference>
<sequence length="728" mass="80631">MSLSSAANASRFFLEAGGHEWQIVDFTIDEKVSAPFQADVNLACEEEVPFEDIIGQNAVLTIESADGERYLHGIVNRFVHTGLAGRFLLYRARIVPQMWLLSLAQDCRIYQDQTVPDIVQQVLEESGITADLFDFRLKNQYPERTYCVQYRETDLAFVSRLLAEEGIFYFFEHSDEKHLLIFGDGPVNYQPIAGNDQVPLNIGSGTVAEEEAVLTFQMQQQLRPGKLTLKDFNFEKPSVDLTADQTDSENESREIYDYPGAYTTTEQGRKIARVRLQQETMAKTQADGTSVVPRFIPGCTFALTDHTIDRFNSEYLLVEVRHEGAQPQVLEEQTGAGGATRYENRFFAIPSSATVQPERKKAKPVMDGVQTAIVVGPSDEEIYTDAHGRVKVQFHWDRLGGRDENSSCWIRVSQAWAGAGWGAMFIPRIGHEVIVDFIEGDPDRPIVTGRVYHGTNSPPYTLPDEKSKSTLKSNTTKGGEGSNELRFEDEKGKEEVYLHAQKNWTIGVENDKNQTIGNDESLRVKNDREKKVDANQKETIGGNKTIDVTGAHKEKIGGNQTVNVGAKRNLTVNTEEVVNVGTNRTLKVGGIQKHTITGQNDLTCATEKYTVSGNRTVTAGTESKTVNGMRTLSANVESYTVSGNRNLTVGNETRTVTNQQTFLGMDVTTDSGAKFENFAGLKVSNAFALLMELKQISISVANASIGYTSFNLSQDGIKVNTNALHVIG</sequence>
<gene>
    <name evidence="7" type="primary">vgrG</name>
    <name evidence="7" type="ORF">MRX98_14480</name>
</gene>
<comment type="similarity">
    <text evidence="2">Belongs to the VgrG protein family.</text>
</comment>
<dbReference type="Pfam" id="PF04717">
    <property type="entry name" value="Phage_base_V"/>
    <property type="match status" value="1"/>
</dbReference>
<evidence type="ECO:0000256" key="2">
    <source>
        <dbReference type="ARBA" id="ARBA00005558"/>
    </source>
</evidence>
<dbReference type="Pfam" id="PF05954">
    <property type="entry name" value="Phage_GPD"/>
    <property type="match status" value="1"/>
</dbReference>
<dbReference type="Proteomes" id="UP001165427">
    <property type="component" value="Unassembled WGS sequence"/>
</dbReference>
<dbReference type="SUPFAM" id="SSF69255">
    <property type="entry name" value="gp5 N-terminal domain-like"/>
    <property type="match status" value="1"/>
</dbReference>
<dbReference type="EMBL" id="JALJRB010000017">
    <property type="protein sequence ID" value="MCJ8501786.1"/>
    <property type="molecule type" value="Genomic_DNA"/>
</dbReference>
<keyword evidence="8" id="KW-1185">Reference proteome</keyword>
<dbReference type="RefSeq" id="WP_246910962.1">
    <property type="nucleotide sequence ID" value="NZ_JALJRB010000017.1"/>
</dbReference>
<accession>A0AA41R4X1</accession>
<dbReference type="Gene3D" id="2.40.50.230">
    <property type="entry name" value="Gp5 N-terminal domain"/>
    <property type="match status" value="1"/>
</dbReference>
<dbReference type="NCBIfam" id="TIGR01646">
    <property type="entry name" value="vgr_GE"/>
    <property type="match status" value="1"/>
</dbReference>
<name>A0AA41R4X1_9BACT</name>
<feature type="domain" description="Gp5/Type VI secretion system Vgr C-terminal trimerisation" evidence="6">
    <location>
        <begin position="469"/>
        <end position="579"/>
    </location>
</feature>
<evidence type="ECO:0000256" key="4">
    <source>
        <dbReference type="SAM" id="MobiDB-lite"/>
    </source>
</evidence>
<dbReference type="SUPFAM" id="SSF69349">
    <property type="entry name" value="Phage fibre proteins"/>
    <property type="match status" value="1"/>
</dbReference>
<protein>
    <submittedName>
        <fullName evidence="7">Type VI secretion system tip protein VgrG</fullName>
    </submittedName>
</protein>
<dbReference type="PANTHER" id="PTHR32305">
    <property type="match status" value="1"/>
</dbReference>
<dbReference type="Pfam" id="PF22178">
    <property type="entry name" value="Gp5_trimer_C"/>
    <property type="match status" value="1"/>
</dbReference>
<dbReference type="NCBIfam" id="TIGR03361">
    <property type="entry name" value="VI_Rhs_Vgr"/>
    <property type="match status" value="1"/>
</dbReference>
<keyword evidence="3" id="KW-0964">Secreted</keyword>
<feature type="domain" description="Gp5/Type VI secretion system Vgr protein OB-fold" evidence="5">
    <location>
        <begin position="384"/>
        <end position="452"/>
    </location>
</feature>
<dbReference type="InterPro" id="IPR050708">
    <property type="entry name" value="T6SS_VgrG/RHS"/>
</dbReference>
<comment type="caution">
    <text evidence="7">The sequence shown here is derived from an EMBL/GenBank/DDBJ whole genome shotgun (WGS) entry which is preliminary data.</text>
</comment>
<comment type="subcellular location">
    <subcellularLocation>
        <location evidence="1">Secreted</location>
    </subcellularLocation>
</comment>
<evidence type="ECO:0000259" key="6">
    <source>
        <dbReference type="Pfam" id="PF22178"/>
    </source>
</evidence>
<dbReference type="InterPro" id="IPR006531">
    <property type="entry name" value="Gp5/Vgr_OB"/>
</dbReference>
<dbReference type="InterPro" id="IPR006533">
    <property type="entry name" value="T6SS_Vgr_RhsGE"/>
</dbReference>
<proteinExistence type="inferred from homology"/>
<dbReference type="Gene3D" id="2.30.110.50">
    <property type="match status" value="1"/>
</dbReference>
<dbReference type="SUPFAM" id="SSF69279">
    <property type="entry name" value="Phage tail proteins"/>
    <property type="match status" value="2"/>
</dbReference>
<dbReference type="AlphaFoldDB" id="A0AA41R4X1"/>
<evidence type="ECO:0000256" key="1">
    <source>
        <dbReference type="ARBA" id="ARBA00004613"/>
    </source>
</evidence>
<dbReference type="Gene3D" id="3.55.50.10">
    <property type="entry name" value="Baseplate protein-like domains"/>
    <property type="match status" value="1"/>
</dbReference>